<comment type="caution">
    <text evidence="1">The sequence shown here is derived from an EMBL/GenBank/DDBJ whole genome shotgun (WGS) entry which is preliminary data.</text>
</comment>
<keyword evidence="2" id="KW-1185">Reference proteome</keyword>
<evidence type="ECO:0000313" key="2">
    <source>
        <dbReference type="Proteomes" id="UP001341840"/>
    </source>
</evidence>
<name>A0ABU6UAU5_9FABA</name>
<sequence>MDSFLNEFDPGSSKWKLGSNCTKEHSHTSPSPSSISREEYKLYLHHRQQQRLPHERLLPACRGHRSRQPYQICKRIATTQPDLRVQGPGRASFPDPCVVPFYKSTFTASFLTALTFLLFHLLVSPFSRQSPAYTSAAYRRLVSDLPHELCRPFLRRAGFEQVAYMGLFDHDYALVSALIER</sequence>
<accession>A0ABU6UAU5</accession>
<evidence type="ECO:0000313" key="1">
    <source>
        <dbReference type="EMBL" id="MED6157580.1"/>
    </source>
</evidence>
<gene>
    <name evidence="1" type="ORF">PIB30_024586</name>
</gene>
<protein>
    <submittedName>
        <fullName evidence="1">Uncharacterized protein</fullName>
    </submittedName>
</protein>
<dbReference type="EMBL" id="JASCZI010120917">
    <property type="protein sequence ID" value="MED6157580.1"/>
    <property type="molecule type" value="Genomic_DNA"/>
</dbReference>
<proteinExistence type="predicted"/>
<reference evidence="1 2" key="1">
    <citation type="journal article" date="2023" name="Plants (Basel)">
        <title>Bridging the Gap: Combining Genomics and Transcriptomics Approaches to Understand Stylosanthes scabra, an Orphan Legume from the Brazilian Caatinga.</title>
        <authorList>
            <person name="Ferreira-Neto J.R.C."/>
            <person name="da Silva M.D."/>
            <person name="Binneck E."/>
            <person name="de Melo N.F."/>
            <person name="da Silva R.H."/>
            <person name="de Melo A.L.T.M."/>
            <person name="Pandolfi V."/>
            <person name="Bustamante F.O."/>
            <person name="Brasileiro-Vidal A.C."/>
            <person name="Benko-Iseppon A.M."/>
        </authorList>
    </citation>
    <scope>NUCLEOTIDE SEQUENCE [LARGE SCALE GENOMIC DNA]</scope>
    <source>
        <tissue evidence="1">Leaves</tissue>
    </source>
</reference>
<organism evidence="1 2">
    <name type="scientific">Stylosanthes scabra</name>
    <dbReference type="NCBI Taxonomy" id="79078"/>
    <lineage>
        <taxon>Eukaryota</taxon>
        <taxon>Viridiplantae</taxon>
        <taxon>Streptophyta</taxon>
        <taxon>Embryophyta</taxon>
        <taxon>Tracheophyta</taxon>
        <taxon>Spermatophyta</taxon>
        <taxon>Magnoliopsida</taxon>
        <taxon>eudicotyledons</taxon>
        <taxon>Gunneridae</taxon>
        <taxon>Pentapetalae</taxon>
        <taxon>rosids</taxon>
        <taxon>fabids</taxon>
        <taxon>Fabales</taxon>
        <taxon>Fabaceae</taxon>
        <taxon>Papilionoideae</taxon>
        <taxon>50 kb inversion clade</taxon>
        <taxon>dalbergioids sensu lato</taxon>
        <taxon>Dalbergieae</taxon>
        <taxon>Pterocarpus clade</taxon>
        <taxon>Stylosanthes</taxon>
    </lineage>
</organism>
<dbReference type="Proteomes" id="UP001341840">
    <property type="component" value="Unassembled WGS sequence"/>
</dbReference>